<feature type="compositionally biased region" description="Polar residues" evidence="1">
    <location>
        <begin position="180"/>
        <end position="189"/>
    </location>
</feature>
<dbReference type="Gramene" id="Psat04G0317100-T1">
    <property type="protein sequence ID" value="KAI5418839.1"/>
    <property type="gene ID" value="KIW84_043171"/>
</dbReference>
<feature type="region of interest" description="Disordered" evidence="1">
    <location>
        <begin position="259"/>
        <end position="298"/>
    </location>
</feature>
<protein>
    <submittedName>
        <fullName evidence="2">Uncharacterized protein</fullName>
    </submittedName>
</protein>
<dbReference type="PANTHER" id="PTHR35477:SF1">
    <property type="entry name" value="OS06G0728500 PROTEIN"/>
    <property type="match status" value="1"/>
</dbReference>
<sequence length="383" mass="41666">MENACDVNQLDADVLLPPRKRLLAGLKKQSSESDATASPSPVAASCVTDVASPSSASFSSEFEARLKHLLNCHSNNPNLTPEEVAEASRKAAVTATKAAEAARTAAEEKAAIAAKAVTKAKSALDLVASFSEDAIVNKERNLKKNKSKKHVPVQLLYKKNKPIENCRKDEELARKLHRAMNSSPRISKNSPKSDSKGSRSKRPRSSSSFEITEGSECGMAVGQDCLSLNNNGQAVVGKIDSEGSNQEVCSSKKDKKNVIKFDRSSQMEIDNGEAESSHSKPKNCEDSHSPSIIGKKRGRTKLKKLPLSICTSKDKAQPREEIKVRRSSSLTELNKDNQHVHTIPVFPVESSTDRMTPIEATSTWKCQDFKVPACIKQNKAVQS</sequence>
<proteinExistence type="predicted"/>
<comment type="caution">
    <text evidence="2">The sequence shown here is derived from an EMBL/GenBank/DDBJ whole genome shotgun (WGS) entry which is preliminary data.</text>
</comment>
<organism evidence="2 3">
    <name type="scientific">Pisum sativum</name>
    <name type="common">Garden pea</name>
    <name type="synonym">Lathyrus oleraceus</name>
    <dbReference type="NCBI Taxonomy" id="3888"/>
    <lineage>
        <taxon>Eukaryota</taxon>
        <taxon>Viridiplantae</taxon>
        <taxon>Streptophyta</taxon>
        <taxon>Embryophyta</taxon>
        <taxon>Tracheophyta</taxon>
        <taxon>Spermatophyta</taxon>
        <taxon>Magnoliopsida</taxon>
        <taxon>eudicotyledons</taxon>
        <taxon>Gunneridae</taxon>
        <taxon>Pentapetalae</taxon>
        <taxon>rosids</taxon>
        <taxon>fabids</taxon>
        <taxon>Fabales</taxon>
        <taxon>Fabaceae</taxon>
        <taxon>Papilionoideae</taxon>
        <taxon>50 kb inversion clade</taxon>
        <taxon>NPAAA clade</taxon>
        <taxon>Hologalegina</taxon>
        <taxon>IRL clade</taxon>
        <taxon>Fabeae</taxon>
        <taxon>Lathyrus</taxon>
    </lineage>
</organism>
<dbReference type="EMBL" id="JAMSHJ010000004">
    <property type="protein sequence ID" value="KAI5418839.1"/>
    <property type="molecule type" value="Genomic_DNA"/>
</dbReference>
<evidence type="ECO:0000313" key="2">
    <source>
        <dbReference type="EMBL" id="KAI5418839.1"/>
    </source>
</evidence>
<evidence type="ECO:0000313" key="3">
    <source>
        <dbReference type="Proteomes" id="UP001058974"/>
    </source>
</evidence>
<dbReference type="AlphaFoldDB" id="A0A9D5AU36"/>
<feature type="region of interest" description="Disordered" evidence="1">
    <location>
        <begin position="25"/>
        <end position="44"/>
    </location>
</feature>
<name>A0A9D5AU36_PEA</name>
<keyword evidence="3" id="KW-1185">Reference proteome</keyword>
<dbReference type="Proteomes" id="UP001058974">
    <property type="component" value="Chromosome 4"/>
</dbReference>
<accession>A0A9D5AU36</accession>
<reference evidence="2 3" key="1">
    <citation type="journal article" date="2022" name="Nat. Genet.">
        <title>Improved pea reference genome and pan-genome highlight genomic features and evolutionary characteristics.</title>
        <authorList>
            <person name="Yang T."/>
            <person name="Liu R."/>
            <person name="Luo Y."/>
            <person name="Hu S."/>
            <person name="Wang D."/>
            <person name="Wang C."/>
            <person name="Pandey M.K."/>
            <person name="Ge S."/>
            <person name="Xu Q."/>
            <person name="Li N."/>
            <person name="Li G."/>
            <person name="Huang Y."/>
            <person name="Saxena R.K."/>
            <person name="Ji Y."/>
            <person name="Li M."/>
            <person name="Yan X."/>
            <person name="He Y."/>
            <person name="Liu Y."/>
            <person name="Wang X."/>
            <person name="Xiang C."/>
            <person name="Varshney R.K."/>
            <person name="Ding H."/>
            <person name="Gao S."/>
            <person name="Zong X."/>
        </authorList>
    </citation>
    <scope>NUCLEOTIDE SEQUENCE [LARGE SCALE GENOMIC DNA]</scope>
    <source>
        <strain evidence="2 3">cv. Zhongwan 6</strain>
    </source>
</reference>
<dbReference type="OrthoDB" id="1910495at2759"/>
<feature type="compositionally biased region" description="Basic and acidic residues" evidence="1">
    <location>
        <begin position="275"/>
        <end position="288"/>
    </location>
</feature>
<evidence type="ECO:0000256" key="1">
    <source>
        <dbReference type="SAM" id="MobiDB-lite"/>
    </source>
</evidence>
<dbReference type="PANTHER" id="PTHR35477">
    <property type="entry name" value="OS06G0728500 PROTEIN"/>
    <property type="match status" value="1"/>
</dbReference>
<gene>
    <name evidence="2" type="ORF">KIW84_043171</name>
</gene>
<feature type="region of interest" description="Disordered" evidence="1">
    <location>
        <begin position="178"/>
        <end position="213"/>
    </location>
</feature>